<dbReference type="PROSITE" id="PS51387">
    <property type="entry name" value="FAD_PCMH"/>
    <property type="match status" value="1"/>
</dbReference>
<evidence type="ECO:0000256" key="6">
    <source>
        <dbReference type="SAM" id="SignalP"/>
    </source>
</evidence>
<dbReference type="GO" id="GO:0071949">
    <property type="term" value="F:FAD binding"/>
    <property type="evidence" value="ECO:0007669"/>
    <property type="project" value="InterPro"/>
</dbReference>
<keyword evidence="4" id="KW-0274">FAD</keyword>
<dbReference type="InterPro" id="IPR016166">
    <property type="entry name" value="FAD-bd_PCMH"/>
</dbReference>
<dbReference type="KEGG" id="sapo:SAPIO_CDS2003"/>
<protein>
    <submittedName>
        <fullName evidence="8">Tetrahydrocannabinolic acid synthase</fullName>
        <ecNumber evidence="8">1.21.3.7</ecNumber>
    </submittedName>
</protein>
<evidence type="ECO:0000259" key="7">
    <source>
        <dbReference type="PROSITE" id="PS51387"/>
    </source>
</evidence>
<gene>
    <name evidence="8" type="ORF">SAPIO_CDS2003</name>
</gene>
<evidence type="ECO:0000256" key="5">
    <source>
        <dbReference type="ARBA" id="ARBA00023002"/>
    </source>
</evidence>
<evidence type="ECO:0000256" key="2">
    <source>
        <dbReference type="ARBA" id="ARBA00005466"/>
    </source>
</evidence>
<dbReference type="GO" id="GO:0102778">
    <property type="term" value="F:delta9-tetrahydrocannabinolate synthase activity"/>
    <property type="evidence" value="ECO:0007669"/>
    <property type="project" value="UniProtKB-EC"/>
</dbReference>
<evidence type="ECO:0000313" key="9">
    <source>
        <dbReference type="Proteomes" id="UP000028545"/>
    </source>
</evidence>
<dbReference type="VEuPathDB" id="FungiDB:SAPIO_CDS2003"/>
<dbReference type="Pfam" id="PF08031">
    <property type="entry name" value="BBE"/>
    <property type="match status" value="1"/>
</dbReference>
<feature type="chain" id="PRO_5001775613" evidence="6">
    <location>
        <begin position="19"/>
        <end position="441"/>
    </location>
</feature>
<dbReference type="InterPro" id="IPR016169">
    <property type="entry name" value="FAD-bd_PCMH_sub2"/>
</dbReference>
<reference evidence="8 9" key="1">
    <citation type="journal article" date="2014" name="Genome Announc.">
        <title>Draft genome sequence of the pathogenic fungus Scedosporium apiospermum.</title>
        <authorList>
            <person name="Vandeputte P."/>
            <person name="Ghamrawi S."/>
            <person name="Rechenmann M."/>
            <person name="Iltis A."/>
            <person name="Giraud S."/>
            <person name="Fleury M."/>
            <person name="Thornton C."/>
            <person name="Delhaes L."/>
            <person name="Meyer W."/>
            <person name="Papon N."/>
            <person name="Bouchara J.P."/>
        </authorList>
    </citation>
    <scope>NUCLEOTIDE SEQUENCE [LARGE SCALE GENOMIC DNA]</scope>
    <source>
        <strain evidence="8 9">IHEM 14462</strain>
    </source>
</reference>
<dbReference type="PANTHER" id="PTHR42973:SF39">
    <property type="entry name" value="FAD-BINDING PCMH-TYPE DOMAIN-CONTAINING PROTEIN"/>
    <property type="match status" value="1"/>
</dbReference>
<evidence type="ECO:0000256" key="3">
    <source>
        <dbReference type="ARBA" id="ARBA00022630"/>
    </source>
</evidence>
<feature type="signal peptide" evidence="6">
    <location>
        <begin position="1"/>
        <end position="18"/>
    </location>
</feature>
<dbReference type="HOGENOM" id="CLU_018354_4_2_1"/>
<feature type="domain" description="FAD-binding PCMH-type" evidence="7">
    <location>
        <begin position="16"/>
        <end position="199"/>
    </location>
</feature>
<keyword evidence="9" id="KW-1185">Reference proteome</keyword>
<organism evidence="8 9">
    <name type="scientific">Pseudallescheria apiosperma</name>
    <name type="common">Scedosporium apiospermum</name>
    <dbReference type="NCBI Taxonomy" id="563466"/>
    <lineage>
        <taxon>Eukaryota</taxon>
        <taxon>Fungi</taxon>
        <taxon>Dikarya</taxon>
        <taxon>Ascomycota</taxon>
        <taxon>Pezizomycotina</taxon>
        <taxon>Sordariomycetes</taxon>
        <taxon>Hypocreomycetidae</taxon>
        <taxon>Microascales</taxon>
        <taxon>Microascaceae</taxon>
        <taxon>Scedosporium</taxon>
    </lineage>
</organism>
<dbReference type="RefSeq" id="XP_016645440.1">
    <property type="nucleotide sequence ID" value="XM_016785143.1"/>
</dbReference>
<dbReference type="GeneID" id="27721075"/>
<keyword evidence="3" id="KW-0285">Flavoprotein</keyword>
<dbReference type="PANTHER" id="PTHR42973">
    <property type="entry name" value="BINDING OXIDOREDUCTASE, PUTATIVE (AFU_ORTHOLOGUE AFUA_1G17690)-RELATED"/>
    <property type="match status" value="1"/>
</dbReference>
<evidence type="ECO:0000256" key="4">
    <source>
        <dbReference type="ARBA" id="ARBA00022827"/>
    </source>
</evidence>
<dbReference type="OrthoDB" id="9983560at2759"/>
<accession>A0A084GE79</accession>
<dbReference type="EC" id="1.21.3.7" evidence="8"/>
<dbReference type="OMA" id="AITWIEL"/>
<proteinExistence type="inferred from homology"/>
<dbReference type="Gene3D" id="3.40.462.20">
    <property type="match status" value="1"/>
</dbReference>
<comment type="caution">
    <text evidence="8">The sequence shown here is derived from an EMBL/GenBank/DDBJ whole genome shotgun (WGS) entry which is preliminary data.</text>
</comment>
<dbReference type="EMBL" id="JOWA01000077">
    <property type="protein sequence ID" value="KEZ45641.1"/>
    <property type="molecule type" value="Genomic_DNA"/>
</dbReference>
<sequence>MVLIRSIFLCLQATAVFCHQVCRVVPGDRGWPSEQAWNQLNKTVLGRLVATVPAASPCHDPNYDEAACLAKKEQWNLAQTHLLDYKSLEYEGPAMKLGAGVLSGEAAVAAHQYGYRVVSGGCPSVGIVGGYTQGGGHSSLSGLYGLSADNVLEWEAVTADGRHLIATPSQHTDLYWALSGGGGGSFGVVLSMTVKVHVDGPVSGGFLSFNDSSIGPDTFWDAVSAFHDKLPSLVDGTGASVLQFASYFDFYAAHFGPLSYGAFPISAMITSRLIPRRDMADGSEAIHHALRSSVESGRFYLGCLGFDASLASRAATPGNAVLPAWQEALAHCMVMAPWDWTKPYTEMATYQDEVADVIMPALEAATPGSGTYSNEGNFQQKDWQRQFYGENYEKLLAVKERYDPEGLFYVTTGVGSEAWEADGEGRICPVKTHEGPGKDEL</sequence>
<dbReference type="Proteomes" id="UP000028545">
    <property type="component" value="Unassembled WGS sequence"/>
</dbReference>
<dbReference type="AlphaFoldDB" id="A0A084GE79"/>
<dbReference type="InterPro" id="IPR050416">
    <property type="entry name" value="FAD-linked_Oxidoreductase"/>
</dbReference>
<dbReference type="Gene3D" id="3.30.465.10">
    <property type="match status" value="2"/>
</dbReference>
<dbReference type="InterPro" id="IPR006094">
    <property type="entry name" value="Oxid_FAD_bind_N"/>
</dbReference>
<keyword evidence="6" id="KW-0732">Signal</keyword>
<evidence type="ECO:0000313" key="8">
    <source>
        <dbReference type="EMBL" id="KEZ45641.1"/>
    </source>
</evidence>
<comment type="cofactor">
    <cofactor evidence="1">
        <name>FAD</name>
        <dbReference type="ChEBI" id="CHEBI:57692"/>
    </cofactor>
</comment>
<evidence type="ECO:0000256" key="1">
    <source>
        <dbReference type="ARBA" id="ARBA00001974"/>
    </source>
</evidence>
<dbReference type="Pfam" id="PF01565">
    <property type="entry name" value="FAD_binding_4"/>
    <property type="match status" value="1"/>
</dbReference>
<keyword evidence="5 8" id="KW-0560">Oxidoreductase</keyword>
<dbReference type="SUPFAM" id="SSF56176">
    <property type="entry name" value="FAD-binding/transporter-associated domain-like"/>
    <property type="match status" value="1"/>
</dbReference>
<dbReference type="InterPro" id="IPR012951">
    <property type="entry name" value="BBE"/>
</dbReference>
<comment type="similarity">
    <text evidence="2">Belongs to the oxygen-dependent FAD-linked oxidoreductase family.</text>
</comment>
<dbReference type="InterPro" id="IPR036318">
    <property type="entry name" value="FAD-bd_PCMH-like_sf"/>
</dbReference>
<name>A0A084GE79_PSEDA</name>